<evidence type="ECO:0000256" key="2">
    <source>
        <dbReference type="ARBA" id="ARBA00022723"/>
    </source>
</evidence>
<evidence type="ECO:0000256" key="5">
    <source>
        <dbReference type="ARBA" id="ARBA00023014"/>
    </source>
</evidence>
<keyword evidence="2" id="KW-0479">Metal-binding</keyword>
<evidence type="ECO:0000256" key="3">
    <source>
        <dbReference type="ARBA" id="ARBA00023002"/>
    </source>
</evidence>
<name>A0A382CY23_9ZZZZ</name>
<dbReference type="GO" id="GO:0005506">
    <property type="term" value="F:iron ion binding"/>
    <property type="evidence" value="ECO:0007669"/>
    <property type="project" value="InterPro"/>
</dbReference>
<dbReference type="AlphaFoldDB" id="A0A382CY23"/>
<sequence>MLSAYENEILTQTGPGTPMGDLFRRFWIPVVLAEELPEPDCPPIRLKVLSEILVAFRDTNGNVGLIDNFCPHRRASMFFGRNEECGLRCVYHGWKFDIDGDCVDMPSEPAESNFKDKVKIKA</sequence>
<organism evidence="7">
    <name type="scientific">marine metagenome</name>
    <dbReference type="NCBI Taxonomy" id="408172"/>
    <lineage>
        <taxon>unclassified sequences</taxon>
        <taxon>metagenomes</taxon>
        <taxon>ecological metagenomes</taxon>
    </lineage>
</organism>
<dbReference type="Pfam" id="PF00355">
    <property type="entry name" value="Rieske"/>
    <property type="match status" value="1"/>
</dbReference>
<gene>
    <name evidence="7" type="ORF">METZ01_LOCUS183235</name>
</gene>
<dbReference type="EMBL" id="UINC01036430">
    <property type="protein sequence ID" value="SVB30381.1"/>
    <property type="molecule type" value="Genomic_DNA"/>
</dbReference>
<evidence type="ECO:0000256" key="1">
    <source>
        <dbReference type="ARBA" id="ARBA00022714"/>
    </source>
</evidence>
<dbReference type="GO" id="GO:0051537">
    <property type="term" value="F:2 iron, 2 sulfur cluster binding"/>
    <property type="evidence" value="ECO:0007669"/>
    <property type="project" value="UniProtKB-KW"/>
</dbReference>
<dbReference type="PROSITE" id="PS00570">
    <property type="entry name" value="RING_HYDROXYL_ALPHA"/>
    <property type="match status" value="1"/>
</dbReference>
<protein>
    <recommendedName>
        <fullName evidence="6">Rieske domain-containing protein</fullName>
    </recommendedName>
</protein>
<feature type="domain" description="Rieske" evidence="6">
    <location>
        <begin position="27"/>
        <end position="108"/>
    </location>
</feature>
<dbReference type="InterPro" id="IPR036922">
    <property type="entry name" value="Rieske_2Fe-2S_sf"/>
</dbReference>
<reference evidence="7" key="1">
    <citation type="submission" date="2018-05" db="EMBL/GenBank/DDBJ databases">
        <authorList>
            <person name="Lanie J.A."/>
            <person name="Ng W.-L."/>
            <person name="Kazmierczak K.M."/>
            <person name="Andrzejewski T.M."/>
            <person name="Davidsen T.M."/>
            <person name="Wayne K.J."/>
            <person name="Tettelin H."/>
            <person name="Glass J.I."/>
            <person name="Rusch D."/>
            <person name="Podicherti R."/>
            <person name="Tsui H.-C.T."/>
            <person name="Winkler M.E."/>
        </authorList>
    </citation>
    <scope>NUCLEOTIDE SEQUENCE</scope>
</reference>
<dbReference type="PANTHER" id="PTHR21266">
    <property type="entry name" value="IRON-SULFUR DOMAIN CONTAINING PROTEIN"/>
    <property type="match status" value="1"/>
</dbReference>
<dbReference type="SUPFAM" id="SSF50022">
    <property type="entry name" value="ISP domain"/>
    <property type="match status" value="1"/>
</dbReference>
<evidence type="ECO:0000259" key="6">
    <source>
        <dbReference type="PROSITE" id="PS51296"/>
    </source>
</evidence>
<dbReference type="PROSITE" id="PS51296">
    <property type="entry name" value="RIESKE"/>
    <property type="match status" value="1"/>
</dbReference>
<feature type="non-terminal residue" evidence="7">
    <location>
        <position position="122"/>
    </location>
</feature>
<dbReference type="GO" id="GO:0016491">
    <property type="term" value="F:oxidoreductase activity"/>
    <property type="evidence" value="ECO:0007669"/>
    <property type="project" value="UniProtKB-KW"/>
</dbReference>
<dbReference type="InterPro" id="IPR017941">
    <property type="entry name" value="Rieske_2Fe-2S"/>
</dbReference>
<evidence type="ECO:0000256" key="4">
    <source>
        <dbReference type="ARBA" id="ARBA00023004"/>
    </source>
</evidence>
<evidence type="ECO:0000313" key="7">
    <source>
        <dbReference type="EMBL" id="SVB30381.1"/>
    </source>
</evidence>
<proteinExistence type="predicted"/>
<keyword evidence="3" id="KW-0560">Oxidoreductase</keyword>
<dbReference type="InterPro" id="IPR050584">
    <property type="entry name" value="Cholesterol_7-desaturase"/>
</dbReference>
<keyword evidence="5" id="KW-0411">Iron-sulfur</keyword>
<keyword evidence="4" id="KW-0408">Iron</keyword>
<dbReference type="PANTHER" id="PTHR21266:SF59">
    <property type="entry name" value="BLR4922 PROTEIN"/>
    <property type="match status" value="1"/>
</dbReference>
<dbReference type="Gene3D" id="2.102.10.10">
    <property type="entry name" value="Rieske [2Fe-2S] iron-sulphur domain"/>
    <property type="match status" value="1"/>
</dbReference>
<dbReference type="InterPro" id="IPR015881">
    <property type="entry name" value="ARHD_Rieske_2Fe_2S"/>
</dbReference>
<keyword evidence="1" id="KW-0001">2Fe-2S</keyword>
<accession>A0A382CY23</accession>